<dbReference type="EMBL" id="LAZR01061097">
    <property type="protein sequence ID" value="KKK64272.1"/>
    <property type="molecule type" value="Genomic_DNA"/>
</dbReference>
<protein>
    <submittedName>
        <fullName evidence="1">Uncharacterized protein</fullName>
    </submittedName>
</protein>
<accession>A0A0F8X567</accession>
<feature type="non-terminal residue" evidence="1">
    <location>
        <position position="1"/>
    </location>
</feature>
<proteinExistence type="predicted"/>
<sequence>SAPAKRLMGLVRALAKKVDDSEDPVMRSRLVGAALLIMQQESMAHALADGKVVSCEDVVRVANATERALARLK</sequence>
<comment type="caution">
    <text evidence="1">The sequence shown here is derived from an EMBL/GenBank/DDBJ whole genome shotgun (WGS) entry which is preliminary data.</text>
</comment>
<dbReference type="AlphaFoldDB" id="A0A0F8X567"/>
<name>A0A0F8X567_9ZZZZ</name>
<gene>
    <name evidence="1" type="ORF">LCGC14_2985920</name>
</gene>
<organism evidence="1">
    <name type="scientific">marine sediment metagenome</name>
    <dbReference type="NCBI Taxonomy" id="412755"/>
    <lineage>
        <taxon>unclassified sequences</taxon>
        <taxon>metagenomes</taxon>
        <taxon>ecological metagenomes</taxon>
    </lineage>
</organism>
<evidence type="ECO:0000313" key="1">
    <source>
        <dbReference type="EMBL" id="KKK64272.1"/>
    </source>
</evidence>
<reference evidence="1" key="1">
    <citation type="journal article" date="2015" name="Nature">
        <title>Complex archaea that bridge the gap between prokaryotes and eukaryotes.</title>
        <authorList>
            <person name="Spang A."/>
            <person name="Saw J.H."/>
            <person name="Jorgensen S.L."/>
            <person name="Zaremba-Niedzwiedzka K."/>
            <person name="Martijn J."/>
            <person name="Lind A.E."/>
            <person name="van Eijk R."/>
            <person name="Schleper C."/>
            <person name="Guy L."/>
            <person name="Ettema T.J."/>
        </authorList>
    </citation>
    <scope>NUCLEOTIDE SEQUENCE</scope>
</reference>